<evidence type="ECO:0000256" key="4">
    <source>
        <dbReference type="PROSITE-ProRule" id="PRU00335"/>
    </source>
</evidence>
<dbReference type="PATRIC" id="fig|1441730.3.peg.4967"/>
<keyword evidence="3" id="KW-0804">Transcription</keyword>
<dbReference type="PRINTS" id="PR00455">
    <property type="entry name" value="HTHTETR"/>
</dbReference>
<dbReference type="InterPro" id="IPR050109">
    <property type="entry name" value="HTH-type_TetR-like_transc_reg"/>
</dbReference>
<evidence type="ECO:0000256" key="2">
    <source>
        <dbReference type="ARBA" id="ARBA00023125"/>
    </source>
</evidence>
<gene>
    <name evidence="6" type="ORF">Z045_23655</name>
</gene>
<dbReference type="PROSITE" id="PS50977">
    <property type="entry name" value="HTH_TETR_2"/>
    <property type="match status" value="1"/>
</dbReference>
<organism evidence="6 7">
    <name type="scientific">Rhodococcus pyridinivorans KG-16</name>
    <dbReference type="NCBI Taxonomy" id="1441730"/>
    <lineage>
        <taxon>Bacteria</taxon>
        <taxon>Bacillati</taxon>
        <taxon>Actinomycetota</taxon>
        <taxon>Actinomycetes</taxon>
        <taxon>Mycobacteriales</taxon>
        <taxon>Nocardiaceae</taxon>
        <taxon>Rhodococcus</taxon>
    </lineage>
</organism>
<dbReference type="Gene3D" id="1.10.10.60">
    <property type="entry name" value="Homeodomain-like"/>
    <property type="match status" value="1"/>
</dbReference>
<dbReference type="GO" id="GO:0000976">
    <property type="term" value="F:transcription cis-regulatory region binding"/>
    <property type="evidence" value="ECO:0007669"/>
    <property type="project" value="TreeGrafter"/>
</dbReference>
<dbReference type="AlphaFoldDB" id="A0A0V9UE42"/>
<dbReference type="PANTHER" id="PTHR30055">
    <property type="entry name" value="HTH-TYPE TRANSCRIPTIONAL REGULATOR RUTR"/>
    <property type="match status" value="1"/>
</dbReference>
<dbReference type="EMBL" id="AZXY01000017">
    <property type="protein sequence ID" value="KSZ56314.1"/>
    <property type="molecule type" value="Genomic_DNA"/>
</dbReference>
<sequence length="204" mass="22168">MATGRRGRPQVSSRAQVEVAAFELFLERGYAETSIMDIVAAAGISKTTFFRYFSSKAALVWFPFEESTRDLQRSFGTVDDEVPVMEAIRAGVIDTVAARLDDEGVWTAQIRILDASPELQAEGAQRWLVWSEVVSTFVASRIGTRPAAVVPAAVGGAVQSVVLAVLREGVRSPASPGEVLTTLDKSLASLGYSLQKWIDEQPYK</sequence>
<dbReference type="InterPro" id="IPR041347">
    <property type="entry name" value="MftR_C"/>
</dbReference>
<feature type="DNA-binding region" description="H-T-H motif" evidence="4">
    <location>
        <begin position="34"/>
        <end position="53"/>
    </location>
</feature>
<name>A0A0V9UE42_9NOCA</name>
<keyword evidence="1" id="KW-0805">Transcription regulation</keyword>
<dbReference type="SUPFAM" id="SSF46689">
    <property type="entry name" value="Homeodomain-like"/>
    <property type="match status" value="1"/>
</dbReference>
<reference evidence="6 7" key="2">
    <citation type="journal article" date="2016" name="Genome Announc.">
        <title>Draft Genome Sequence of a Versatile Hydrocarbon-Degrading Bacterium, Rhodococcus pyridinivorans Strain KG-16, Collected from Oil Fields in India.</title>
        <authorList>
            <person name="Aggarwal R.K."/>
            <person name="Dawar C."/>
            <person name="Phanindranath R."/>
            <person name="Mutnuri L."/>
            <person name="Dayal A.M."/>
        </authorList>
    </citation>
    <scope>NUCLEOTIDE SEQUENCE [LARGE SCALE GENOMIC DNA]</scope>
    <source>
        <strain evidence="6 7">KG-16</strain>
    </source>
</reference>
<feature type="domain" description="HTH tetR-type" evidence="5">
    <location>
        <begin position="11"/>
        <end position="71"/>
    </location>
</feature>
<dbReference type="InterPro" id="IPR009057">
    <property type="entry name" value="Homeodomain-like_sf"/>
</dbReference>
<dbReference type="Proteomes" id="UP000053060">
    <property type="component" value="Unassembled WGS sequence"/>
</dbReference>
<dbReference type="InterPro" id="IPR023772">
    <property type="entry name" value="DNA-bd_HTH_TetR-type_CS"/>
</dbReference>
<evidence type="ECO:0000256" key="3">
    <source>
        <dbReference type="ARBA" id="ARBA00023163"/>
    </source>
</evidence>
<dbReference type="GO" id="GO:0003700">
    <property type="term" value="F:DNA-binding transcription factor activity"/>
    <property type="evidence" value="ECO:0007669"/>
    <property type="project" value="TreeGrafter"/>
</dbReference>
<evidence type="ECO:0000313" key="6">
    <source>
        <dbReference type="EMBL" id="KSZ56314.1"/>
    </source>
</evidence>
<comment type="caution">
    <text evidence="6">The sequence shown here is derived from an EMBL/GenBank/DDBJ whole genome shotgun (WGS) entry which is preliminary data.</text>
</comment>
<dbReference type="PANTHER" id="PTHR30055:SF238">
    <property type="entry name" value="MYCOFACTOCIN BIOSYNTHESIS TRANSCRIPTIONAL REGULATOR MFTR-RELATED"/>
    <property type="match status" value="1"/>
</dbReference>
<evidence type="ECO:0000313" key="7">
    <source>
        <dbReference type="Proteomes" id="UP000053060"/>
    </source>
</evidence>
<dbReference type="Gene3D" id="1.10.357.10">
    <property type="entry name" value="Tetracycline Repressor, domain 2"/>
    <property type="match status" value="1"/>
</dbReference>
<dbReference type="Pfam" id="PF17754">
    <property type="entry name" value="TetR_C_14"/>
    <property type="match status" value="1"/>
</dbReference>
<protein>
    <submittedName>
        <fullName evidence="6">TetR family transcriptional regulator</fullName>
    </submittedName>
</protein>
<evidence type="ECO:0000259" key="5">
    <source>
        <dbReference type="PROSITE" id="PS50977"/>
    </source>
</evidence>
<keyword evidence="2 4" id="KW-0238">DNA-binding</keyword>
<dbReference type="PROSITE" id="PS01081">
    <property type="entry name" value="HTH_TETR_1"/>
    <property type="match status" value="1"/>
</dbReference>
<reference evidence="7" key="1">
    <citation type="submission" date="2015-01" db="EMBL/GenBank/DDBJ databases">
        <title>Draft genome sequence of Rhodococcus pyridinivorans strain KG-16, a hydrocarbon-degrading bacterium.</title>
        <authorList>
            <person name="Aggarwal R.K."/>
            <person name="Dawar C."/>
        </authorList>
    </citation>
    <scope>NUCLEOTIDE SEQUENCE [LARGE SCALE GENOMIC DNA]</scope>
    <source>
        <strain evidence="7">KG-16</strain>
    </source>
</reference>
<dbReference type="Pfam" id="PF00440">
    <property type="entry name" value="TetR_N"/>
    <property type="match status" value="1"/>
</dbReference>
<evidence type="ECO:0000256" key="1">
    <source>
        <dbReference type="ARBA" id="ARBA00023015"/>
    </source>
</evidence>
<dbReference type="InterPro" id="IPR001647">
    <property type="entry name" value="HTH_TetR"/>
</dbReference>
<accession>A0A0V9UE42</accession>
<dbReference type="RefSeq" id="WP_060654621.1">
    <property type="nucleotide sequence ID" value="NZ_AZXY01000017.1"/>
</dbReference>
<proteinExistence type="predicted"/>